<protein>
    <recommendedName>
        <fullName evidence="1">ARID domain-containing protein</fullName>
    </recommendedName>
</protein>
<dbReference type="Gene3D" id="1.10.150.60">
    <property type="entry name" value="ARID DNA-binding domain"/>
    <property type="match status" value="1"/>
</dbReference>
<dbReference type="Pfam" id="PF01388">
    <property type="entry name" value="ARID"/>
    <property type="match status" value="1"/>
</dbReference>
<reference evidence="2 3" key="1">
    <citation type="journal article" date="2014" name="Nat. Genet.">
        <title>Genome sequence of the hot pepper provides insights into the evolution of pungency in Capsicum species.</title>
        <authorList>
            <person name="Kim S."/>
            <person name="Park M."/>
            <person name="Yeom S.I."/>
            <person name="Kim Y.M."/>
            <person name="Lee J.M."/>
            <person name="Lee H.A."/>
            <person name="Seo E."/>
            <person name="Choi J."/>
            <person name="Cheong K."/>
            <person name="Kim K.T."/>
            <person name="Jung K."/>
            <person name="Lee G.W."/>
            <person name="Oh S.K."/>
            <person name="Bae C."/>
            <person name="Kim S.B."/>
            <person name="Lee H.Y."/>
            <person name="Kim S.Y."/>
            <person name="Kim M.S."/>
            <person name="Kang B.C."/>
            <person name="Jo Y.D."/>
            <person name="Yang H.B."/>
            <person name="Jeong H.J."/>
            <person name="Kang W.H."/>
            <person name="Kwon J.K."/>
            <person name="Shin C."/>
            <person name="Lim J.Y."/>
            <person name="Park J.H."/>
            <person name="Huh J.H."/>
            <person name="Kim J.S."/>
            <person name="Kim B.D."/>
            <person name="Cohen O."/>
            <person name="Paran I."/>
            <person name="Suh M.C."/>
            <person name="Lee S.B."/>
            <person name="Kim Y.K."/>
            <person name="Shin Y."/>
            <person name="Noh S.J."/>
            <person name="Park J."/>
            <person name="Seo Y.S."/>
            <person name="Kwon S.Y."/>
            <person name="Kim H.A."/>
            <person name="Park J.M."/>
            <person name="Kim H.J."/>
            <person name="Choi S.B."/>
            <person name="Bosland P.W."/>
            <person name="Reeves G."/>
            <person name="Jo S.H."/>
            <person name="Lee B.W."/>
            <person name="Cho H.T."/>
            <person name="Choi H.S."/>
            <person name="Lee M.S."/>
            <person name="Yu Y."/>
            <person name="Do Choi Y."/>
            <person name="Park B.S."/>
            <person name="van Deynze A."/>
            <person name="Ashrafi H."/>
            <person name="Hill T."/>
            <person name="Kim W.T."/>
            <person name="Pai H.S."/>
            <person name="Ahn H.K."/>
            <person name="Yeam I."/>
            <person name="Giovannoni J.J."/>
            <person name="Rose J.K."/>
            <person name="Sorensen I."/>
            <person name="Lee S.J."/>
            <person name="Kim R.W."/>
            <person name="Choi I.Y."/>
            <person name="Choi B.S."/>
            <person name="Lim J.S."/>
            <person name="Lee Y.H."/>
            <person name="Choi D."/>
        </authorList>
    </citation>
    <scope>NUCLEOTIDE SEQUENCE [LARGE SCALE GENOMIC DNA]</scope>
    <source>
        <strain evidence="3">cv. CM334</strain>
    </source>
</reference>
<dbReference type="STRING" id="4072.A0A2G2ZPS2"/>
<evidence type="ECO:0000313" key="3">
    <source>
        <dbReference type="Proteomes" id="UP000222542"/>
    </source>
</evidence>
<dbReference type="PANTHER" id="PTHR46691:SF3">
    <property type="entry name" value="HIGH MOBILITY GROUP B PROTEIN 15"/>
    <property type="match status" value="1"/>
</dbReference>
<proteinExistence type="predicted"/>
<dbReference type="InterPro" id="IPR036431">
    <property type="entry name" value="ARID_dom_sf"/>
</dbReference>
<dbReference type="AlphaFoldDB" id="A0A2G2ZPS2"/>
<name>A0A2G2ZPS2_CAPAN</name>
<feature type="domain" description="ARID" evidence="1">
    <location>
        <begin position="41"/>
        <end position="79"/>
    </location>
</feature>
<evidence type="ECO:0000313" key="2">
    <source>
        <dbReference type="EMBL" id="PHT83955.1"/>
    </source>
</evidence>
<reference evidence="2 3" key="2">
    <citation type="journal article" date="2017" name="Genome Biol.">
        <title>New reference genome sequences of hot pepper reveal the massive evolution of plant disease-resistance genes by retroduplication.</title>
        <authorList>
            <person name="Kim S."/>
            <person name="Park J."/>
            <person name="Yeom S.I."/>
            <person name="Kim Y.M."/>
            <person name="Seo E."/>
            <person name="Kim K.T."/>
            <person name="Kim M.S."/>
            <person name="Lee J.M."/>
            <person name="Cheong K."/>
            <person name="Shin H.S."/>
            <person name="Kim S.B."/>
            <person name="Han K."/>
            <person name="Lee J."/>
            <person name="Park M."/>
            <person name="Lee H.A."/>
            <person name="Lee H.Y."/>
            <person name="Lee Y."/>
            <person name="Oh S."/>
            <person name="Lee J.H."/>
            <person name="Choi E."/>
            <person name="Choi E."/>
            <person name="Lee S.E."/>
            <person name="Jeon J."/>
            <person name="Kim H."/>
            <person name="Choi G."/>
            <person name="Song H."/>
            <person name="Lee J."/>
            <person name="Lee S.C."/>
            <person name="Kwon J.K."/>
            <person name="Lee H.Y."/>
            <person name="Koo N."/>
            <person name="Hong Y."/>
            <person name="Kim R.W."/>
            <person name="Kang W.H."/>
            <person name="Huh J.H."/>
            <person name="Kang B.C."/>
            <person name="Yang T.J."/>
            <person name="Lee Y.H."/>
            <person name="Bennetzen J.L."/>
            <person name="Choi D."/>
        </authorList>
    </citation>
    <scope>NUCLEOTIDE SEQUENCE [LARGE SCALE GENOMIC DNA]</scope>
    <source>
        <strain evidence="3">cv. CM334</strain>
    </source>
</reference>
<accession>A0A2G2ZPS2</accession>
<comment type="caution">
    <text evidence="2">The sequence shown here is derived from an EMBL/GenBank/DDBJ whole genome shotgun (WGS) entry which is preliminary data.</text>
</comment>
<dbReference type="PANTHER" id="PTHR46691">
    <property type="entry name" value="HIGH MOBILITY GROUP B PROTEIN 9"/>
    <property type="match status" value="1"/>
</dbReference>
<dbReference type="EMBL" id="AYRZ02000004">
    <property type="protein sequence ID" value="PHT83955.1"/>
    <property type="molecule type" value="Genomic_DNA"/>
</dbReference>
<dbReference type="GO" id="GO:0005634">
    <property type="term" value="C:nucleus"/>
    <property type="evidence" value="ECO:0000318"/>
    <property type="project" value="GO_Central"/>
</dbReference>
<dbReference type="Gramene" id="PHT83955">
    <property type="protein sequence ID" value="PHT83955"/>
    <property type="gene ID" value="T459_12398"/>
</dbReference>
<dbReference type="GO" id="GO:0003677">
    <property type="term" value="F:DNA binding"/>
    <property type="evidence" value="ECO:0000318"/>
    <property type="project" value="GO_Central"/>
</dbReference>
<dbReference type="InterPro" id="IPR001606">
    <property type="entry name" value="ARID_dom"/>
</dbReference>
<dbReference type="SUPFAM" id="SSF46774">
    <property type="entry name" value="ARID-like"/>
    <property type="match status" value="1"/>
</dbReference>
<gene>
    <name evidence="2" type="ORF">T459_12398</name>
</gene>
<dbReference type="Proteomes" id="UP000222542">
    <property type="component" value="Unassembled WGS sequence"/>
</dbReference>
<evidence type="ECO:0000259" key="1">
    <source>
        <dbReference type="Pfam" id="PF01388"/>
    </source>
</evidence>
<sequence>MKRRAQNPKDQRHPDLRLWDVKETGQVYALFDSVSTLQYDIKEASSSMGTKFRIPVLGGNLLDLHRLFVEVTKRGGVEKQHVPHPPNHEAAMPPQPQRIGITVPEGPSIISGEIDDTFESEYLITVKSDFEDFFYHQIPMNQELQNQDLPASTTTAKVGISKQTPRGKKFINN</sequence>
<keyword evidence="3" id="KW-1185">Reference proteome</keyword>
<organism evidence="2 3">
    <name type="scientific">Capsicum annuum</name>
    <name type="common">Capsicum pepper</name>
    <dbReference type="NCBI Taxonomy" id="4072"/>
    <lineage>
        <taxon>Eukaryota</taxon>
        <taxon>Viridiplantae</taxon>
        <taxon>Streptophyta</taxon>
        <taxon>Embryophyta</taxon>
        <taxon>Tracheophyta</taxon>
        <taxon>Spermatophyta</taxon>
        <taxon>Magnoliopsida</taxon>
        <taxon>eudicotyledons</taxon>
        <taxon>Gunneridae</taxon>
        <taxon>Pentapetalae</taxon>
        <taxon>asterids</taxon>
        <taxon>lamiids</taxon>
        <taxon>Solanales</taxon>
        <taxon>Solanaceae</taxon>
        <taxon>Solanoideae</taxon>
        <taxon>Capsiceae</taxon>
        <taxon>Capsicum</taxon>
    </lineage>
</organism>